<dbReference type="Pfam" id="PF13041">
    <property type="entry name" value="PPR_2"/>
    <property type="match status" value="2"/>
</dbReference>
<dbReference type="InterPro" id="IPR011990">
    <property type="entry name" value="TPR-like_helical_dom_sf"/>
</dbReference>
<dbReference type="NCBIfam" id="TIGR00756">
    <property type="entry name" value="PPR"/>
    <property type="match status" value="6"/>
</dbReference>
<dbReference type="AlphaFoldDB" id="A0A1E5UKH8"/>
<feature type="repeat" description="PPR" evidence="3">
    <location>
        <begin position="11"/>
        <end position="45"/>
    </location>
</feature>
<feature type="repeat" description="PPR" evidence="3">
    <location>
        <begin position="206"/>
        <end position="240"/>
    </location>
</feature>
<accession>A0A1E5UKH8</accession>
<dbReference type="EMBL" id="LWDX02073822">
    <property type="protein sequence ID" value="OEL13318.1"/>
    <property type="molecule type" value="Genomic_DNA"/>
</dbReference>
<evidence type="ECO:0000256" key="3">
    <source>
        <dbReference type="PROSITE-ProRule" id="PRU00708"/>
    </source>
</evidence>
<feature type="repeat" description="PPR" evidence="3">
    <location>
        <begin position="506"/>
        <end position="536"/>
    </location>
</feature>
<evidence type="ECO:0000313" key="5">
    <source>
        <dbReference type="Proteomes" id="UP000095767"/>
    </source>
</evidence>
<dbReference type="Proteomes" id="UP000095767">
    <property type="component" value="Unassembled WGS sequence"/>
</dbReference>
<gene>
    <name evidence="4" type="ORF">BAE44_0025664</name>
</gene>
<dbReference type="FunFam" id="1.25.40.10:FF:001096">
    <property type="entry name" value="Pentatricopeptide repeat-containing protein"/>
    <property type="match status" value="1"/>
</dbReference>
<evidence type="ECO:0000256" key="1">
    <source>
        <dbReference type="ARBA" id="ARBA00022737"/>
    </source>
</evidence>
<keyword evidence="2" id="KW-0809">Transit peptide</keyword>
<keyword evidence="1" id="KW-0677">Repeat</keyword>
<organism evidence="4 5">
    <name type="scientific">Dichanthelium oligosanthes</name>
    <dbReference type="NCBI Taxonomy" id="888268"/>
    <lineage>
        <taxon>Eukaryota</taxon>
        <taxon>Viridiplantae</taxon>
        <taxon>Streptophyta</taxon>
        <taxon>Embryophyta</taxon>
        <taxon>Tracheophyta</taxon>
        <taxon>Spermatophyta</taxon>
        <taxon>Magnoliopsida</taxon>
        <taxon>Liliopsida</taxon>
        <taxon>Poales</taxon>
        <taxon>Poaceae</taxon>
        <taxon>PACMAD clade</taxon>
        <taxon>Panicoideae</taxon>
        <taxon>Panicodae</taxon>
        <taxon>Paniceae</taxon>
        <taxon>Dichantheliinae</taxon>
        <taxon>Dichanthelium</taxon>
    </lineage>
</organism>
<dbReference type="PANTHER" id="PTHR47926">
    <property type="entry name" value="PENTATRICOPEPTIDE REPEAT-CONTAINING PROTEIN"/>
    <property type="match status" value="1"/>
</dbReference>
<sequence length="759" mass="83633">MRSPRPSPPLSASLFNSLIASRARAGRSADALSLLARMLAAGFTPTAFTFAPILSSPSATARCAAQLHPHILKSGLLHCEPYSGTSLVGFFGRSGQFDRALKVFGEMTLRSVVTWNCLISSFVQFGRTHDALFWFRELVRSGDGLSDGSLVAVLPAFGSPVQAHGLVKKIGMDCFSAVANALLNSYCTCGGIYVAEKMFSELMFRDVASWNTMITGFARSNIPERAFELFLSMQRQGDLPNETTFASVLYACTSMSGHGHGKFIHAKVIKRNLNTSVFVNTSLVDFYANCIGRRDAHKLVEEFPEKSTTCWNALISGHSDSDGPTSLVILRDMLRSGIKLNEVSFSASLKDPSPLDIQQIHSLVTRLGHGGNDYVSSSIISSYASHGIVSDALTYGVALDPDSCSVSMNVLAGVYNKARMYQETKELLLQQQARDIVSWSILITACARNGDCVEAFGFFKQMRVMGHRVDNYVFVSLLSICTKNNSLDLGKLIHGLIIKTNSGCCDTYVDNMLLDMYAKCGRIEDCLKVFEEMEDRNLISWTAVISGLALNGFSHKALAWFKAMEKDGCKPDKVALLAVLSACRHGRLVQEGMKIFKNMKANYSVEAEMEHYICVVDMLWKGDMHVKKLNGNECQGRHIPSEHEESTIIFDSVYLLKKGTSIHKCARRRYLQLLIKMREKKLIVPEHSSLPNQQSGIFPGGAPWHIMKPIAVVSRCLRDPFAFSERLPGKCTSPQVQGQDRISSSPSQGLAEIPAKFVI</sequence>
<feature type="repeat" description="PPR" evidence="3">
    <location>
        <begin position="111"/>
        <end position="145"/>
    </location>
</feature>
<feature type="repeat" description="PPR" evidence="3">
    <location>
        <begin position="435"/>
        <end position="469"/>
    </location>
</feature>
<evidence type="ECO:0000256" key="2">
    <source>
        <dbReference type="ARBA" id="ARBA00022946"/>
    </source>
</evidence>
<dbReference type="InterPro" id="IPR046960">
    <property type="entry name" value="PPR_At4g14850-like_plant"/>
</dbReference>
<dbReference type="PANTHER" id="PTHR47926:SF423">
    <property type="entry name" value="REPEAT-CONTAINING PROTEIN, PUTATIVE-RELATED"/>
    <property type="match status" value="1"/>
</dbReference>
<name>A0A1E5UKH8_9POAL</name>
<dbReference type="FunFam" id="1.25.40.10:FF:000343">
    <property type="entry name" value="Pentatricopeptide repeat-containing protein At3g58590"/>
    <property type="match status" value="1"/>
</dbReference>
<protein>
    <submittedName>
        <fullName evidence="4">Pentatricopeptide repeat-containing protein</fullName>
    </submittedName>
</protein>
<dbReference type="OrthoDB" id="1913111at2759"/>
<comment type="caution">
    <text evidence="4">The sequence shown here is derived from an EMBL/GenBank/DDBJ whole genome shotgun (WGS) entry which is preliminary data.</text>
</comment>
<dbReference type="PROSITE" id="PS51375">
    <property type="entry name" value="PPR"/>
    <property type="match status" value="6"/>
</dbReference>
<dbReference type="FunFam" id="1.25.40.10:FF:000449">
    <property type="entry name" value="Pentatricopeptide repeat-containing protein mitochondrial"/>
    <property type="match status" value="1"/>
</dbReference>
<keyword evidence="5" id="KW-1185">Reference proteome</keyword>
<dbReference type="GO" id="GO:0009451">
    <property type="term" value="P:RNA modification"/>
    <property type="evidence" value="ECO:0007669"/>
    <property type="project" value="InterPro"/>
</dbReference>
<evidence type="ECO:0000313" key="4">
    <source>
        <dbReference type="EMBL" id="OEL13318.1"/>
    </source>
</evidence>
<dbReference type="Pfam" id="PF01535">
    <property type="entry name" value="PPR"/>
    <property type="match status" value="5"/>
</dbReference>
<feature type="repeat" description="PPR" evidence="3">
    <location>
        <begin position="537"/>
        <end position="571"/>
    </location>
</feature>
<dbReference type="GO" id="GO:0003723">
    <property type="term" value="F:RNA binding"/>
    <property type="evidence" value="ECO:0007669"/>
    <property type="project" value="InterPro"/>
</dbReference>
<reference evidence="4 5" key="1">
    <citation type="submission" date="2016-09" db="EMBL/GenBank/DDBJ databases">
        <title>The draft genome of Dichanthelium oligosanthes: A C3 panicoid grass species.</title>
        <authorList>
            <person name="Studer A.J."/>
            <person name="Schnable J.C."/>
            <person name="Brutnell T.P."/>
        </authorList>
    </citation>
    <scope>NUCLEOTIDE SEQUENCE [LARGE SCALE GENOMIC DNA]</scope>
    <source>
        <strain evidence="5">cv. Kellogg 1175</strain>
        <tissue evidence="4">Leaf</tissue>
    </source>
</reference>
<dbReference type="STRING" id="888268.A0A1E5UKH8"/>
<dbReference type="Gene3D" id="1.25.40.10">
    <property type="entry name" value="Tetratricopeptide repeat domain"/>
    <property type="match status" value="5"/>
</dbReference>
<dbReference type="FunFam" id="1.25.40.10:FF:001834">
    <property type="entry name" value="Pentatricopeptide repeat-containing protein At4g39952, mitochondrial"/>
    <property type="match status" value="1"/>
</dbReference>
<proteinExistence type="predicted"/>
<dbReference type="InterPro" id="IPR002885">
    <property type="entry name" value="PPR_rpt"/>
</dbReference>